<evidence type="ECO:0000256" key="4">
    <source>
        <dbReference type="ARBA" id="ARBA00022519"/>
    </source>
</evidence>
<dbReference type="PRINTS" id="PR00702">
    <property type="entry name" value="ACRIFLAVINRP"/>
</dbReference>
<dbReference type="EMBL" id="FMVW01000009">
    <property type="protein sequence ID" value="SCZ44843.1"/>
    <property type="molecule type" value="Genomic_DNA"/>
</dbReference>
<proteinExistence type="predicted"/>
<dbReference type="PANTHER" id="PTHR32063">
    <property type="match status" value="1"/>
</dbReference>
<dbReference type="InterPro" id="IPR027463">
    <property type="entry name" value="AcrB_DN_DC_subdom"/>
</dbReference>
<feature type="transmembrane region" description="Helical" evidence="8">
    <location>
        <begin position="462"/>
        <end position="485"/>
    </location>
</feature>
<dbReference type="Pfam" id="PF00873">
    <property type="entry name" value="ACR_tran"/>
    <property type="match status" value="1"/>
</dbReference>
<keyword evidence="7 8" id="KW-0472">Membrane</keyword>
<protein>
    <submittedName>
        <fullName evidence="9">Multidrug efflux pump</fullName>
    </submittedName>
</protein>
<dbReference type="Proteomes" id="UP000199347">
    <property type="component" value="Unassembled WGS sequence"/>
</dbReference>
<dbReference type="Gene3D" id="3.30.70.1320">
    <property type="entry name" value="Multidrug efflux transporter AcrB pore domain like"/>
    <property type="match status" value="1"/>
</dbReference>
<dbReference type="GO" id="GO:0005886">
    <property type="term" value="C:plasma membrane"/>
    <property type="evidence" value="ECO:0007669"/>
    <property type="project" value="UniProtKB-SubCell"/>
</dbReference>
<sequence length="1030" mass="111049">MILSDISIKRPVLAAVASILIVVFGLSAILRIPIRELPDVDTAVVTVTTTYAGAAPEIVDTDITETIEGAVAGISGVKSISSESRRGRSRTTIEFVIGRNIDEAANDVRSAVARVRGDLPDDVDEPQVVKNDADADPVIRLAVTDPHMSSAQITDYLQRYLVDRLATLDGVANVEIFGERSYAIRIWLNREAMAARNLTVADVEDAIRRNNIELPAGDLESSRRQLAVRVDSRVAGVDAFSNIVVDRIAGFPVRLKDIAKVELGVEDDTTLVRLNGVEAVGLGISRQSQANTIAISQAVAAELERIRPTLPEGMEITVGSDDAVFIQASIREVLTALAISLVLVVLVILAFLLSVRATLVPAVTIPVSLIGCFILISALGFSINVLTLLALILAIGLVVDDAIVVLENIQRRIDEGETPMVAAFLGSRQVTFAVLATSLTLIAVFIPISFLQGQAGRLFTEFGFVMASAVAISTFVALTLCPVLASRLLKRHRHPAGQDDSGRPSRFRRGYEGLLRRALGMPLVVISVALVVAGGGIFLYQELPRELTPKEDRGVIFVPLTTPQGSTTAYTDGEVRVLERELEPLLQGKDVRSVYSIVGSWGRPYRAFVLVRLAPWEERERGQAEVQRDIIPAVGKVIGATGFPVTPAGLGLRGSSTPLRVVVGGPDFESVKEWANTLLDKARQNEGLRNAELDFEENQPQADIRIDRERLDDLGVSVQTVAQTLQTMLASREISDWVDRGREYPVILQAREEDRRVPSDIGNIFMRGGDGENLFPLSSVVSVKEAAAAPELRRYNRLPSITLEAALAENYDLGSAIDFIREAAAESLPPEAQIAFAGQSQQYLETSSGVAVTFGLAILIVFLVLAAQFESFIHPLVIMLSVPLAFAGAIYALYFAGLSLNIYSQIGIILLVGLMAKNGILIVEFANQLRDEGMEVREAVIEASILRFRPIIMTVISTVLGAVPLVLASGAGAESRSAIGVVIVGGLMLASVLTLVVTPVLYDLLARFTEPRGAVEKRLAAELPSGGRRM</sequence>
<feature type="transmembrane region" description="Helical" evidence="8">
    <location>
        <begin position="385"/>
        <end position="409"/>
    </location>
</feature>
<evidence type="ECO:0000256" key="1">
    <source>
        <dbReference type="ARBA" id="ARBA00004429"/>
    </source>
</evidence>
<feature type="transmembrane region" description="Helical" evidence="8">
    <location>
        <begin position="948"/>
        <end position="967"/>
    </location>
</feature>
<feature type="transmembrane region" description="Helical" evidence="8">
    <location>
        <begin position="849"/>
        <end position="869"/>
    </location>
</feature>
<feature type="transmembrane region" description="Helical" evidence="8">
    <location>
        <begin position="876"/>
        <end position="896"/>
    </location>
</feature>
<evidence type="ECO:0000256" key="6">
    <source>
        <dbReference type="ARBA" id="ARBA00022989"/>
    </source>
</evidence>
<dbReference type="PANTHER" id="PTHR32063:SF14">
    <property type="entry name" value="BLL4319 PROTEIN"/>
    <property type="match status" value="1"/>
</dbReference>
<organism evidence="9 10">
    <name type="scientific">Afifella marina DSM 2698</name>
    <dbReference type="NCBI Taxonomy" id="1120955"/>
    <lineage>
        <taxon>Bacteria</taxon>
        <taxon>Pseudomonadati</taxon>
        <taxon>Pseudomonadota</taxon>
        <taxon>Alphaproteobacteria</taxon>
        <taxon>Hyphomicrobiales</taxon>
        <taxon>Afifellaceae</taxon>
        <taxon>Afifella</taxon>
    </lineage>
</organism>
<keyword evidence="6 8" id="KW-1133">Transmembrane helix</keyword>
<dbReference type="AlphaFoldDB" id="A0A1G5P5M2"/>
<feature type="transmembrane region" description="Helical" evidence="8">
    <location>
        <begin position="12"/>
        <end position="30"/>
    </location>
</feature>
<keyword evidence="10" id="KW-1185">Reference proteome</keyword>
<keyword evidence="3" id="KW-1003">Cell membrane</keyword>
<evidence type="ECO:0000256" key="8">
    <source>
        <dbReference type="SAM" id="Phobius"/>
    </source>
</evidence>
<feature type="transmembrane region" description="Helical" evidence="8">
    <location>
        <begin position="430"/>
        <end position="450"/>
    </location>
</feature>
<name>A0A1G5P5M2_AFIMA</name>
<reference evidence="9 10" key="1">
    <citation type="submission" date="2016-10" db="EMBL/GenBank/DDBJ databases">
        <authorList>
            <person name="de Groot N.N."/>
        </authorList>
    </citation>
    <scope>NUCLEOTIDE SEQUENCE [LARGE SCALE GENOMIC DNA]</scope>
    <source>
        <strain evidence="9 10">DSM 2698</strain>
    </source>
</reference>
<keyword evidence="4" id="KW-0997">Cell inner membrane</keyword>
<dbReference type="Gene3D" id="3.30.70.1430">
    <property type="entry name" value="Multidrug efflux transporter AcrB pore domain"/>
    <property type="match status" value="2"/>
</dbReference>
<dbReference type="InterPro" id="IPR001036">
    <property type="entry name" value="Acrflvin-R"/>
</dbReference>
<dbReference type="SUPFAM" id="SSF82693">
    <property type="entry name" value="Multidrug efflux transporter AcrB pore domain, PN1, PN2, PC1 and PC2 subdomains"/>
    <property type="match status" value="4"/>
</dbReference>
<dbReference type="Gene3D" id="3.30.70.1440">
    <property type="entry name" value="Multidrug efflux transporter AcrB pore domain"/>
    <property type="match status" value="1"/>
</dbReference>
<evidence type="ECO:0000256" key="2">
    <source>
        <dbReference type="ARBA" id="ARBA00022448"/>
    </source>
</evidence>
<dbReference type="Gene3D" id="1.20.1640.10">
    <property type="entry name" value="Multidrug efflux transporter AcrB transmembrane domain"/>
    <property type="match status" value="2"/>
</dbReference>
<dbReference type="STRING" id="1120955.SAMN03080610_03306"/>
<accession>A0A1G5P5M2</accession>
<gene>
    <name evidence="9" type="ORF">SAMN03080610_03306</name>
</gene>
<evidence type="ECO:0000313" key="9">
    <source>
        <dbReference type="EMBL" id="SCZ44843.1"/>
    </source>
</evidence>
<dbReference type="GO" id="GO:0042910">
    <property type="term" value="F:xenobiotic transmembrane transporter activity"/>
    <property type="evidence" value="ECO:0007669"/>
    <property type="project" value="TreeGrafter"/>
</dbReference>
<dbReference type="RefSeq" id="WP_092815854.1">
    <property type="nucleotide sequence ID" value="NZ_FMVW01000009.1"/>
</dbReference>
<feature type="transmembrane region" description="Helical" evidence="8">
    <location>
        <begin position="979"/>
        <end position="1002"/>
    </location>
</feature>
<feature type="transmembrane region" description="Helical" evidence="8">
    <location>
        <begin position="333"/>
        <end position="352"/>
    </location>
</feature>
<evidence type="ECO:0000256" key="3">
    <source>
        <dbReference type="ARBA" id="ARBA00022475"/>
    </source>
</evidence>
<evidence type="ECO:0000256" key="7">
    <source>
        <dbReference type="ARBA" id="ARBA00023136"/>
    </source>
</evidence>
<comment type="subcellular location">
    <subcellularLocation>
        <location evidence="1">Cell inner membrane</location>
        <topology evidence="1">Multi-pass membrane protein</topology>
    </subcellularLocation>
</comment>
<feature type="transmembrane region" description="Helical" evidence="8">
    <location>
        <begin position="518"/>
        <end position="540"/>
    </location>
</feature>
<dbReference type="OrthoDB" id="9807350at2"/>
<dbReference type="Gene3D" id="3.30.2090.10">
    <property type="entry name" value="Multidrug efflux transporter AcrB TolC docking domain, DN and DC subdomains"/>
    <property type="match status" value="2"/>
</dbReference>
<feature type="transmembrane region" description="Helical" evidence="8">
    <location>
        <begin position="902"/>
        <end position="927"/>
    </location>
</feature>
<evidence type="ECO:0000256" key="5">
    <source>
        <dbReference type="ARBA" id="ARBA00022692"/>
    </source>
</evidence>
<evidence type="ECO:0000313" key="10">
    <source>
        <dbReference type="Proteomes" id="UP000199347"/>
    </source>
</evidence>
<dbReference type="SUPFAM" id="SSF82866">
    <property type="entry name" value="Multidrug efflux transporter AcrB transmembrane domain"/>
    <property type="match status" value="2"/>
</dbReference>
<dbReference type="FunFam" id="1.20.1640.10:FF:000001">
    <property type="entry name" value="Efflux pump membrane transporter"/>
    <property type="match status" value="1"/>
</dbReference>
<keyword evidence="2" id="KW-0813">Transport</keyword>
<feature type="transmembrane region" description="Helical" evidence="8">
    <location>
        <begin position="359"/>
        <end position="379"/>
    </location>
</feature>
<keyword evidence="5 8" id="KW-0812">Transmembrane</keyword>
<dbReference type="SUPFAM" id="SSF82714">
    <property type="entry name" value="Multidrug efflux transporter AcrB TolC docking domain, DN and DC subdomains"/>
    <property type="match status" value="2"/>
</dbReference>